<evidence type="ECO:0000313" key="2">
    <source>
        <dbReference type="WBParaSite" id="ES5_v2.g18804.t1"/>
    </source>
</evidence>
<dbReference type="WBParaSite" id="ES5_v2.g18804.t1">
    <property type="protein sequence ID" value="ES5_v2.g18804.t1"/>
    <property type="gene ID" value="ES5_v2.g18804"/>
</dbReference>
<sequence>MADGDNKDVIVGDEPSTLSFHFEDENKSFPITQQFIQLSGMLRDYIESIPATSDNELPVKDFPASTHETVIKLLNLCKEKDTAAYEKALKLEHVETEVPAVIQKFCKDLSVDECINAANYCAYLSNDFAKHYFVNAFASLVKDTPASDIKKLTAAFGSTPLDENALEAHQMKEESQLW</sequence>
<reference evidence="2" key="1">
    <citation type="submission" date="2025-08" db="UniProtKB">
        <authorList>
            <consortium name="WormBaseParasite"/>
        </authorList>
    </citation>
    <scope>IDENTIFICATION</scope>
</reference>
<proteinExistence type="predicted"/>
<accession>A0AC34FNP2</accession>
<protein>
    <submittedName>
        <fullName evidence="2">Uncharacterized protein</fullName>
    </submittedName>
</protein>
<evidence type="ECO:0000313" key="1">
    <source>
        <dbReference type="Proteomes" id="UP000887579"/>
    </source>
</evidence>
<dbReference type="Proteomes" id="UP000887579">
    <property type="component" value="Unplaced"/>
</dbReference>
<name>A0AC34FNP2_9BILA</name>
<organism evidence="1 2">
    <name type="scientific">Panagrolaimus sp. ES5</name>
    <dbReference type="NCBI Taxonomy" id="591445"/>
    <lineage>
        <taxon>Eukaryota</taxon>
        <taxon>Metazoa</taxon>
        <taxon>Ecdysozoa</taxon>
        <taxon>Nematoda</taxon>
        <taxon>Chromadorea</taxon>
        <taxon>Rhabditida</taxon>
        <taxon>Tylenchina</taxon>
        <taxon>Panagrolaimomorpha</taxon>
        <taxon>Panagrolaimoidea</taxon>
        <taxon>Panagrolaimidae</taxon>
        <taxon>Panagrolaimus</taxon>
    </lineage>
</organism>